<dbReference type="GO" id="GO:0008999">
    <property type="term" value="F:protein-N-terminal-alanine acetyltransferase activity"/>
    <property type="evidence" value="ECO:0007669"/>
    <property type="project" value="TreeGrafter"/>
</dbReference>
<evidence type="ECO:0000313" key="3">
    <source>
        <dbReference type="Proteomes" id="UP000430120"/>
    </source>
</evidence>
<dbReference type="GO" id="GO:0005737">
    <property type="term" value="C:cytoplasm"/>
    <property type="evidence" value="ECO:0007669"/>
    <property type="project" value="TreeGrafter"/>
</dbReference>
<dbReference type="GO" id="GO:1990189">
    <property type="term" value="F:protein N-terminal-serine acetyltransferase activity"/>
    <property type="evidence" value="ECO:0007669"/>
    <property type="project" value="TreeGrafter"/>
</dbReference>
<evidence type="ECO:0000259" key="1">
    <source>
        <dbReference type="PROSITE" id="PS51186"/>
    </source>
</evidence>
<keyword evidence="3" id="KW-1185">Reference proteome</keyword>
<dbReference type="PANTHER" id="PTHR43441">
    <property type="entry name" value="RIBOSOMAL-PROTEIN-SERINE ACETYLTRANSFERASE"/>
    <property type="match status" value="1"/>
</dbReference>
<feature type="domain" description="N-acetyltransferase" evidence="1">
    <location>
        <begin position="13"/>
        <end position="179"/>
    </location>
</feature>
<comment type="caution">
    <text evidence="2">The sequence shown here is derived from an EMBL/GenBank/DDBJ whole genome shotgun (WGS) entry which is preliminary data.</text>
</comment>
<dbReference type="PROSITE" id="PS51186">
    <property type="entry name" value="GNAT"/>
    <property type="match status" value="1"/>
</dbReference>
<proteinExistence type="predicted"/>
<dbReference type="SUPFAM" id="SSF55729">
    <property type="entry name" value="Acyl-CoA N-acyltransferases (Nat)"/>
    <property type="match status" value="1"/>
</dbReference>
<reference evidence="2 3" key="1">
    <citation type="submission" date="2019-09" db="EMBL/GenBank/DDBJ databases">
        <title>Draft genome sequences of 48 bacterial type strains from the CCUG.</title>
        <authorList>
            <person name="Tunovic T."/>
            <person name="Pineiro-Iglesias B."/>
            <person name="Unosson C."/>
            <person name="Inganas E."/>
            <person name="Ohlen M."/>
            <person name="Cardew S."/>
            <person name="Jensie-Markopoulos S."/>
            <person name="Salva-Serra F."/>
            <person name="Jaen-Luchoro D."/>
            <person name="Karlsson R."/>
            <person name="Svensson-Stadler L."/>
            <person name="Chun J."/>
            <person name="Moore E."/>
        </authorList>
    </citation>
    <scope>NUCLEOTIDE SEQUENCE [LARGE SCALE GENOMIC DNA]</scope>
    <source>
        <strain evidence="2 3">CCUG 30977</strain>
    </source>
</reference>
<dbReference type="Gene3D" id="3.40.630.30">
    <property type="match status" value="1"/>
</dbReference>
<gene>
    <name evidence="2" type="ORF">F7Q92_20800</name>
</gene>
<dbReference type="Proteomes" id="UP000430120">
    <property type="component" value="Unassembled WGS sequence"/>
</dbReference>
<name>A0A643F3V7_IDEDE</name>
<dbReference type="InterPro" id="IPR016181">
    <property type="entry name" value="Acyl_CoA_acyltransferase"/>
</dbReference>
<dbReference type="InterPro" id="IPR051908">
    <property type="entry name" value="Ribosomal_N-acetyltransferase"/>
</dbReference>
<keyword evidence="2" id="KW-0808">Transferase</keyword>
<dbReference type="OrthoDB" id="9801656at2"/>
<dbReference type="EMBL" id="VZPB01000094">
    <property type="protein sequence ID" value="KAB0572861.1"/>
    <property type="molecule type" value="Genomic_DNA"/>
</dbReference>
<dbReference type="PANTHER" id="PTHR43441:SF11">
    <property type="entry name" value="RIBOSOMAL-PROTEIN-SERINE ACETYLTRANSFERASE"/>
    <property type="match status" value="1"/>
</dbReference>
<protein>
    <submittedName>
        <fullName evidence="2">GNAT family N-acetyltransferase</fullName>
    </submittedName>
</protein>
<dbReference type="InterPro" id="IPR000182">
    <property type="entry name" value="GNAT_dom"/>
</dbReference>
<dbReference type="Pfam" id="PF13302">
    <property type="entry name" value="Acetyltransf_3"/>
    <property type="match status" value="1"/>
</dbReference>
<dbReference type="AlphaFoldDB" id="A0A643F3V7"/>
<accession>A0A643F3V7</accession>
<evidence type="ECO:0000313" key="2">
    <source>
        <dbReference type="EMBL" id="KAB0572861.1"/>
    </source>
</evidence>
<dbReference type="RefSeq" id="WP_151125980.1">
    <property type="nucleotide sequence ID" value="NZ_CP088081.1"/>
</dbReference>
<sequence>MDFAPLPLLTPRLRLRPVAAEDAADLYAIFSDPQTLRYWSSPPWVSMDQAYLSIARDEAALAAGEAVRLGLERLSDGRVIGVCSLFSLSPQNRRAEIGYALARDTWGQGWMDEALRALVAHAFGPLGLHRLEADIDPRNAASARALQRLGFREEGRLRERWIVAGEVSDSGLWGLLARDWAARP</sequence>
<organism evidence="2 3">
    <name type="scientific">Ideonella dechloratans</name>
    <dbReference type="NCBI Taxonomy" id="36863"/>
    <lineage>
        <taxon>Bacteria</taxon>
        <taxon>Pseudomonadati</taxon>
        <taxon>Pseudomonadota</taxon>
        <taxon>Betaproteobacteria</taxon>
        <taxon>Burkholderiales</taxon>
        <taxon>Sphaerotilaceae</taxon>
        <taxon>Ideonella</taxon>
    </lineage>
</organism>